<sequence length="497" mass="58946">MSKLNKDILFVLFEEIQDDPKSLFSCLIVNRLWCETAIPILWKNPWRYNINYRSKNFLFNIITLSFSDDIKDFLSRQGIKLSPVSHSYRPFLFDYLSFCRSMNVNVINEIISIGSCLAYNQFLLQQEVYNLFMRKFSELKYLDMRSIEHQIFYFPRAMACLDSLCELTCDTSIDSSYFYGLARICNKIEKLIIFNASPKVNRGIIKLIEVQRKLKYFEWEDDCDEFEEYFDIVDIYEETFLALAKKADTLIHFITNFQEEYEFTFPSRILSEFHNLKTLKLNFHPIFDYSYDEQLKNSDYPNLESFQLDDITLISTVACIIKNSGGLLRRILVNNYDVVEDNFNEESLILINAVYEHCPLIEYLSLAFPSSDDHFVEFEKLLTRCQKLRILAISISNVSEKSHEQMTVDREKLLRALIRSSSTNLREIRFFEHFRFTSETLEDFLENLRGRPALSIFTCDLGYIKEDLAEYAEIINRYKKDGVIKDFKFVDKEHMHF</sequence>
<reference evidence="1 2" key="1">
    <citation type="submission" date="2014-02" db="EMBL/GenBank/DDBJ databases">
        <title>Single nucleus genome sequencing reveals high similarity among nuclei of an endomycorrhizal fungus.</title>
        <authorList>
            <person name="Lin K."/>
            <person name="Geurts R."/>
            <person name="Zhang Z."/>
            <person name="Limpens E."/>
            <person name="Saunders D.G."/>
            <person name="Mu D."/>
            <person name="Pang E."/>
            <person name="Cao H."/>
            <person name="Cha H."/>
            <person name="Lin T."/>
            <person name="Zhou Q."/>
            <person name="Shang Y."/>
            <person name="Li Y."/>
            <person name="Ivanov S."/>
            <person name="Sharma T."/>
            <person name="Velzen R.V."/>
            <person name="Ruijter N.D."/>
            <person name="Aanen D.K."/>
            <person name="Win J."/>
            <person name="Kamoun S."/>
            <person name="Bisseling T."/>
            <person name="Huang S."/>
        </authorList>
    </citation>
    <scope>NUCLEOTIDE SEQUENCE [LARGE SCALE GENOMIC DNA]</scope>
    <source>
        <strain evidence="2">DAOM197198w</strain>
    </source>
</reference>
<evidence type="ECO:0008006" key="3">
    <source>
        <dbReference type="Google" id="ProtNLM"/>
    </source>
</evidence>
<dbReference type="HOGENOM" id="CLU_028913_8_1_1"/>
<protein>
    <recommendedName>
        <fullName evidence="3">F-box domain-containing protein</fullName>
    </recommendedName>
</protein>
<organism evidence="1 2">
    <name type="scientific">Rhizophagus irregularis (strain DAOM 197198w)</name>
    <name type="common">Glomus intraradices</name>
    <dbReference type="NCBI Taxonomy" id="1432141"/>
    <lineage>
        <taxon>Eukaryota</taxon>
        <taxon>Fungi</taxon>
        <taxon>Fungi incertae sedis</taxon>
        <taxon>Mucoromycota</taxon>
        <taxon>Glomeromycotina</taxon>
        <taxon>Glomeromycetes</taxon>
        <taxon>Glomerales</taxon>
        <taxon>Glomeraceae</taxon>
        <taxon>Rhizophagus</taxon>
    </lineage>
</organism>
<dbReference type="OrthoDB" id="2378967at2759"/>
<dbReference type="SUPFAM" id="SSF52047">
    <property type="entry name" value="RNI-like"/>
    <property type="match status" value="1"/>
</dbReference>
<gene>
    <name evidence="1" type="ORF">RirG_203210</name>
</gene>
<dbReference type="InterPro" id="IPR032675">
    <property type="entry name" value="LRR_dom_sf"/>
</dbReference>
<evidence type="ECO:0000313" key="1">
    <source>
        <dbReference type="EMBL" id="EXX57860.1"/>
    </source>
</evidence>
<name>A0A015IU98_RHIIW</name>
<proteinExistence type="predicted"/>
<comment type="caution">
    <text evidence="1">The sequence shown here is derived from an EMBL/GenBank/DDBJ whole genome shotgun (WGS) entry which is preliminary data.</text>
</comment>
<dbReference type="Proteomes" id="UP000022910">
    <property type="component" value="Unassembled WGS sequence"/>
</dbReference>
<accession>A0A015IU98</accession>
<dbReference type="EMBL" id="JEMT01027213">
    <property type="protein sequence ID" value="EXX57860.1"/>
    <property type="molecule type" value="Genomic_DNA"/>
</dbReference>
<dbReference type="AlphaFoldDB" id="A0A015IU98"/>
<evidence type="ECO:0000313" key="2">
    <source>
        <dbReference type="Proteomes" id="UP000022910"/>
    </source>
</evidence>
<keyword evidence="2" id="KW-1185">Reference proteome</keyword>
<dbReference type="Gene3D" id="3.80.10.10">
    <property type="entry name" value="Ribonuclease Inhibitor"/>
    <property type="match status" value="1"/>
</dbReference>